<dbReference type="EMBL" id="UINC01141642">
    <property type="protein sequence ID" value="SVD29502.1"/>
    <property type="molecule type" value="Genomic_DNA"/>
</dbReference>
<protein>
    <submittedName>
        <fullName evidence="1">Uncharacterized protein</fullName>
    </submittedName>
</protein>
<sequence length="58" mass="6962">MTFEEFKGVMSYNFQGIDPLCDKYYWNLWQDSRRYGCKNTAAKPVWEDFLEAIRTGKI</sequence>
<dbReference type="AlphaFoldDB" id="A0A382U679"/>
<gene>
    <name evidence="1" type="ORF">METZ01_LOCUS382356</name>
</gene>
<proteinExistence type="predicted"/>
<reference evidence="1" key="1">
    <citation type="submission" date="2018-05" db="EMBL/GenBank/DDBJ databases">
        <authorList>
            <person name="Lanie J.A."/>
            <person name="Ng W.-L."/>
            <person name="Kazmierczak K.M."/>
            <person name="Andrzejewski T.M."/>
            <person name="Davidsen T.M."/>
            <person name="Wayne K.J."/>
            <person name="Tettelin H."/>
            <person name="Glass J.I."/>
            <person name="Rusch D."/>
            <person name="Podicherti R."/>
            <person name="Tsui H.-C.T."/>
            <person name="Winkler M.E."/>
        </authorList>
    </citation>
    <scope>NUCLEOTIDE SEQUENCE</scope>
</reference>
<accession>A0A382U679</accession>
<name>A0A382U679_9ZZZZ</name>
<organism evidence="1">
    <name type="scientific">marine metagenome</name>
    <dbReference type="NCBI Taxonomy" id="408172"/>
    <lineage>
        <taxon>unclassified sequences</taxon>
        <taxon>metagenomes</taxon>
        <taxon>ecological metagenomes</taxon>
    </lineage>
</organism>
<evidence type="ECO:0000313" key="1">
    <source>
        <dbReference type="EMBL" id="SVD29502.1"/>
    </source>
</evidence>